<accession>A0A151NN39</accession>
<evidence type="ECO:0000313" key="1">
    <source>
        <dbReference type="EMBL" id="KYO38130.1"/>
    </source>
</evidence>
<organism evidence="1 2">
    <name type="scientific">Alligator mississippiensis</name>
    <name type="common">American alligator</name>
    <dbReference type="NCBI Taxonomy" id="8496"/>
    <lineage>
        <taxon>Eukaryota</taxon>
        <taxon>Metazoa</taxon>
        <taxon>Chordata</taxon>
        <taxon>Craniata</taxon>
        <taxon>Vertebrata</taxon>
        <taxon>Euteleostomi</taxon>
        <taxon>Archelosauria</taxon>
        <taxon>Archosauria</taxon>
        <taxon>Crocodylia</taxon>
        <taxon>Alligatoridae</taxon>
        <taxon>Alligatorinae</taxon>
        <taxon>Alligator</taxon>
    </lineage>
</organism>
<comment type="caution">
    <text evidence="1">The sequence shown here is derived from an EMBL/GenBank/DDBJ whole genome shotgun (WGS) entry which is preliminary data.</text>
</comment>
<dbReference type="EMBL" id="AKHW03002528">
    <property type="protein sequence ID" value="KYO38130.1"/>
    <property type="molecule type" value="Genomic_DNA"/>
</dbReference>
<name>A0A151NN39_ALLMI</name>
<dbReference type="Proteomes" id="UP000050525">
    <property type="component" value="Unassembled WGS sequence"/>
</dbReference>
<evidence type="ECO:0000313" key="2">
    <source>
        <dbReference type="Proteomes" id="UP000050525"/>
    </source>
</evidence>
<protein>
    <submittedName>
        <fullName evidence="1">Uncharacterized protein</fullName>
    </submittedName>
</protein>
<keyword evidence="2" id="KW-1185">Reference proteome</keyword>
<gene>
    <name evidence="1" type="ORF">Y1Q_0007249</name>
</gene>
<dbReference type="AlphaFoldDB" id="A0A151NN39"/>
<sequence>MHHRMHWGSWLYAKGNRRGRHGGDSAARAGCQVYQNKTRDHDRTQAVRIRTAYGERGQLSQETLLRKMTPS</sequence>
<reference evidence="1 2" key="1">
    <citation type="journal article" date="2012" name="Genome Biol.">
        <title>Sequencing three crocodilian genomes to illuminate the evolution of archosaurs and amniotes.</title>
        <authorList>
            <person name="St John J.A."/>
            <person name="Braun E.L."/>
            <person name="Isberg S.R."/>
            <person name="Miles L.G."/>
            <person name="Chong A.Y."/>
            <person name="Gongora J."/>
            <person name="Dalzell P."/>
            <person name="Moran C."/>
            <person name="Bed'hom B."/>
            <person name="Abzhanov A."/>
            <person name="Burgess S.C."/>
            <person name="Cooksey A.M."/>
            <person name="Castoe T.A."/>
            <person name="Crawford N.G."/>
            <person name="Densmore L.D."/>
            <person name="Drew J.C."/>
            <person name="Edwards S.V."/>
            <person name="Faircloth B.C."/>
            <person name="Fujita M.K."/>
            <person name="Greenwold M.J."/>
            <person name="Hoffmann F.G."/>
            <person name="Howard J.M."/>
            <person name="Iguchi T."/>
            <person name="Janes D.E."/>
            <person name="Khan S.Y."/>
            <person name="Kohno S."/>
            <person name="de Koning A.J."/>
            <person name="Lance S.L."/>
            <person name="McCarthy F.M."/>
            <person name="McCormack J.E."/>
            <person name="Merchant M.E."/>
            <person name="Peterson D.G."/>
            <person name="Pollock D.D."/>
            <person name="Pourmand N."/>
            <person name="Raney B.J."/>
            <person name="Roessler K.A."/>
            <person name="Sanford J.R."/>
            <person name="Sawyer R.H."/>
            <person name="Schmidt C.J."/>
            <person name="Triplett E.W."/>
            <person name="Tuberville T.D."/>
            <person name="Venegas-Anaya M."/>
            <person name="Howard J.T."/>
            <person name="Jarvis E.D."/>
            <person name="Guillette L.J.Jr."/>
            <person name="Glenn T.C."/>
            <person name="Green R.E."/>
            <person name="Ray D.A."/>
        </authorList>
    </citation>
    <scope>NUCLEOTIDE SEQUENCE [LARGE SCALE GENOMIC DNA]</scope>
    <source>
        <strain evidence="1">KSC_2009_1</strain>
    </source>
</reference>
<proteinExistence type="predicted"/>